<keyword evidence="4 10" id="KW-0808">Transferase</keyword>
<evidence type="ECO:0000256" key="11">
    <source>
        <dbReference type="RuleBase" id="RU003783"/>
    </source>
</evidence>
<evidence type="ECO:0000256" key="13">
    <source>
        <dbReference type="RuleBase" id="RU003785"/>
    </source>
</evidence>
<dbReference type="Gene3D" id="3.40.50.300">
    <property type="entry name" value="P-loop containing nucleotide triphosphate hydrolases"/>
    <property type="match status" value="1"/>
</dbReference>
<dbReference type="GO" id="GO:0052381">
    <property type="term" value="F:tRNA dimethylallyltransferase activity"/>
    <property type="evidence" value="ECO:0007669"/>
    <property type="project" value="UniProtKB-UniRule"/>
</dbReference>
<evidence type="ECO:0000313" key="14">
    <source>
        <dbReference type="EMBL" id="KKI99683.1"/>
    </source>
</evidence>
<feature type="binding site" evidence="10">
    <location>
        <begin position="19"/>
        <end position="24"/>
    </location>
    <ligand>
        <name>substrate</name>
    </ligand>
</feature>
<evidence type="ECO:0000256" key="2">
    <source>
        <dbReference type="ARBA" id="ARBA00003213"/>
    </source>
</evidence>
<dbReference type="InterPro" id="IPR027417">
    <property type="entry name" value="P-loop_NTPase"/>
</dbReference>
<comment type="function">
    <text evidence="2 10 12">Catalyzes the transfer of a dimethylallyl group onto the adenine at position 37 in tRNAs that read codons beginning with uridine, leading to the formation of N6-(dimethylallyl)adenosine (i(6)A).</text>
</comment>
<comment type="caution">
    <text evidence="14">The sequence shown here is derived from an EMBL/GenBank/DDBJ whole genome shotgun (WGS) entry which is preliminary data.</text>
</comment>
<feature type="binding site" evidence="10">
    <location>
        <begin position="17"/>
        <end position="24"/>
    </location>
    <ligand>
        <name>ATP</name>
        <dbReference type="ChEBI" id="CHEBI:30616"/>
    </ligand>
</feature>
<dbReference type="EMBL" id="AJTX02000004">
    <property type="protein sequence ID" value="KKI99683.1"/>
    <property type="molecule type" value="Genomic_DNA"/>
</dbReference>
<accession>A0A0M2PYC4</accession>
<protein>
    <recommendedName>
        <fullName evidence="10">tRNA dimethylallyltransferase</fullName>
        <ecNumber evidence="10">2.5.1.75</ecNumber>
    </recommendedName>
    <alternativeName>
        <fullName evidence="10">Dimethylallyl diphosphate:tRNA dimethylallyltransferase</fullName>
        <shortName evidence="10">DMAPP:tRNA dimethylallyltransferase</shortName>
        <shortName evidence="10">DMATase</shortName>
    </alternativeName>
    <alternativeName>
        <fullName evidence="10">Isopentenyl-diphosphate:tRNA isopentenyltransferase</fullName>
        <shortName evidence="10">IPP transferase</shortName>
        <shortName evidence="10">IPPT</shortName>
        <shortName evidence="10">IPTase</shortName>
    </alternativeName>
</protein>
<evidence type="ECO:0000256" key="12">
    <source>
        <dbReference type="RuleBase" id="RU003784"/>
    </source>
</evidence>
<dbReference type="GO" id="GO:0005524">
    <property type="term" value="F:ATP binding"/>
    <property type="evidence" value="ECO:0007669"/>
    <property type="project" value="UniProtKB-UniRule"/>
</dbReference>
<comment type="subunit">
    <text evidence="10">Monomer.</text>
</comment>
<evidence type="ECO:0000256" key="8">
    <source>
        <dbReference type="ARBA" id="ARBA00022842"/>
    </source>
</evidence>
<dbReference type="Pfam" id="PF01715">
    <property type="entry name" value="IPPT"/>
    <property type="match status" value="1"/>
</dbReference>
<sequence>MIGLTPPFSPALIAIVGATATGKSQLALTLAQRLQTVILTADSRQVYRGFDIGTAKPTAQEQRQVPHYLLDICDPQETLTLGNYQDQAQGLIAQSHDQGQVPLLVGGTGLYVKSVVRGLQMPRVPPQPDLRSQLTGLGQPQGYGLLQQVDPTAAQRIHPNDRVRTLRALEVFYVTGRPLSAQQGETPPPYPILHLGLACDRTLLRQRIAHRTAALFEAGFVAEVEGLGQRYGWDLPLLDTLGYGEIRQFLRGDLSLPQAQALTLQHTCQFAKRQDTWFRSVPDLEWFPIDEADWVDRVWHRVQSFLQQL</sequence>
<gene>
    <name evidence="10" type="primary">miaA</name>
    <name evidence="14" type="ORF">PROH_07265</name>
</gene>
<evidence type="ECO:0000256" key="9">
    <source>
        <dbReference type="ARBA" id="ARBA00049563"/>
    </source>
</evidence>
<dbReference type="eggNOG" id="COG0324">
    <property type="taxonomic scope" value="Bacteria"/>
</dbReference>
<keyword evidence="6 10" id="KW-0547">Nucleotide-binding</keyword>
<dbReference type="PANTHER" id="PTHR11088:SF60">
    <property type="entry name" value="TRNA DIMETHYLALLYLTRANSFERASE"/>
    <property type="match status" value="1"/>
</dbReference>
<evidence type="ECO:0000256" key="10">
    <source>
        <dbReference type="HAMAP-Rule" id="MF_00185"/>
    </source>
</evidence>
<dbReference type="Proteomes" id="UP000034681">
    <property type="component" value="Unassembled WGS sequence"/>
</dbReference>
<feature type="site" description="Interaction with substrate tRNA" evidence="10">
    <location>
        <position position="108"/>
    </location>
</feature>
<dbReference type="SUPFAM" id="SSF52540">
    <property type="entry name" value="P-loop containing nucleoside triphosphate hydrolases"/>
    <property type="match status" value="1"/>
</dbReference>
<dbReference type="EC" id="2.5.1.75" evidence="10"/>
<feature type="region of interest" description="Interaction with substrate tRNA" evidence="10">
    <location>
        <begin position="42"/>
        <end position="45"/>
    </location>
</feature>
<dbReference type="HAMAP" id="MF_00185">
    <property type="entry name" value="IPP_trans"/>
    <property type="match status" value="1"/>
</dbReference>
<comment type="similarity">
    <text evidence="3 10 13">Belongs to the IPP transferase family.</text>
</comment>
<reference evidence="14" key="1">
    <citation type="submission" date="2012-04" db="EMBL/GenBank/DDBJ databases">
        <authorList>
            <person name="Borisov I.G."/>
            <person name="Ivanikova N.V."/>
            <person name="Pinevich A.V."/>
        </authorList>
    </citation>
    <scope>NUCLEOTIDE SEQUENCE</scope>
    <source>
        <strain evidence="14">CALU 1027</strain>
    </source>
</reference>
<proteinExistence type="inferred from homology"/>
<dbReference type="InterPro" id="IPR039657">
    <property type="entry name" value="Dimethylallyltransferase"/>
</dbReference>
<comment type="cofactor">
    <cofactor evidence="1 10">
        <name>Mg(2+)</name>
        <dbReference type="ChEBI" id="CHEBI:18420"/>
    </cofactor>
</comment>
<evidence type="ECO:0000256" key="1">
    <source>
        <dbReference type="ARBA" id="ARBA00001946"/>
    </source>
</evidence>
<evidence type="ECO:0000256" key="6">
    <source>
        <dbReference type="ARBA" id="ARBA00022741"/>
    </source>
</evidence>
<evidence type="ECO:0000256" key="3">
    <source>
        <dbReference type="ARBA" id="ARBA00005842"/>
    </source>
</evidence>
<keyword evidence="7 10" id="KW-0067">ATP-binding</keyword>
<keyword evidence="15" id="KW-1185">Reference proteome</keyword>
<organism evidence="14 15">
    <name type="scientific">Prochlorothrix hollandica PCC 9006 = CALU 1027</name>
    <dbReference type="NCBI Taxonomy" id="317619"/>
    <lineage>
        <taxon>Bacteria</taxon>
        <taxon>Bacillati</taxon>
        <taxon>Cyanobacteriota</taxon>
        <taxon>Cyanophyceae</taxon>
        <taxon>Prochlorotrichales</taxon>
        <taxon>Prochlorotrichaceae</taxon>
        <taxon>Prochlorothrix</taxon>
    </lineage>
</organism>
<dbReference type="NCBIfam" id="TIGR00174">
    <property type="entry name" value="miaA"/>
    <property type="match status" value="1"/>
</dbReference>
<feature type="site" description="Interaction with substrate tRNA" evidence="10">
    <location>
        <position position="131"/>
    </location>
</feature>
<keyword evidence="5 10" id="KW-0819">tRNA processing</keyword>
<dbReference type="Gene3D" id="1.10.20.140">
    <property type="match status" value="1"/>
</dbReference>
<comment type="catalytic activity">
    <reaction evidence="9 10 11">
        <text>adenosine(37) in tRNA + dimethylallyl diphosphate = N(6)-dimethylallyladenosine(37) in tRNA + diphosphate</text>
        <dbReference type="Rhea" id="RHEA:26482"/>
        <dbReference type="Rhea" id="RHEA-COMP:10162"/>
        <dbReference type="Rhea" id="RHEA-COMP:10375"/>
        <dbReference type="ChEBI" id="CHEBI:33019"/>
        <dbReference type="ChEBI" id="CHEBI:57623"/>
        <dbReference type="ChEBI" id="CHEBI:74411"/>
        <dbReference type="ChEBI" id="CHEBI:74415"/>
        <dbReference type="EC" id="2.5.1.75"/>
    </reaction>
</comment>
<dbReference type="PANTHER" id="PTHR11088">
    <property type="entry name" value="TRNA DIMETHYLALLYLTRANSFERASE"/>
    <property type="match status" value="1"/>
</dbReference>
<dbReference type="STRING" id="317619.GCA_000332315_00188"/>
<keyword evidence="8 10" id="KW-0460">Magnesium</keyword>
<dbReference type="OrthoDB" id="9776390at2"/>
<comment type="caution">
    <text evidence="10">Lacks conserved residue(s) required for the propagation of feature annotation.</text>
</comment>
<evidence type="ECO:0000313" key="15">
    <source>
        <dbReference type="Proteomes" id="UP000034681"/>
    </source>
</evidence>
<evidence type="ECO:0000256" key="4">
    <source>
        <dbReference type="ARBA" id="ARBA00022679"/>
    </source>
</evidence>
<dbReference type="AlphaFoldDB" id="A0A0M2PYC4"/>
<dbReference type="RefSeq" id="WP_017710891.1">
    <property type="nucleotide sequence ID" value="NZ_KB235933.1"/>
</dbReference>
<name>A0A0M2PYC4_PROHO</name>
<dbReference type="InterPro" id="IPR018022">
    <property type="entry name" value="IPT"/>
</dbReference>
<evidence type="ECO:0000256" key="5">
    <source>
        <dbReference type="ARBA" id="ARBA00022694"/>
    </source>
</evidence>
<evidence type="ECO:0000256" key="7">
    <source>
        <dbReference type="ARBA" id="ARBA00022840"/>
    </source>
</evidence>
<dbReference type="GO" id="GO:0006400">
    <property type="term" value="P:tRNA modification"/>
    <property type="evidence" value="ECO:0007669"/>
    <property type="project" value="TreeGrafter"/>
</dbReference>